<sequence>MHDLVHDLAQSIMEDECFSNEIESSTHISKRTCHFTSVNNQWNSYPFPKSLYQVETLRTFLVHSTGNSDAIEFSCDFSKLISFRVFGARMGRLTKLSSSISHSKHFGNSDAIEFSCDFSKLSSFRVFGARMVKLTELSSSISSLKHLRYLDLSKTQIKVLPKSICTLYDLQTLELNGCYSLRKLPKHMNRLKNLRHLYLNDCDNLSQMPPKIGEITCLKTLTQFIVGKKRDCHLAELKDLNLGGYLLIKHLQRAVNPLNAKEANLVSKRNLRRLDLYRKDDDSDHESPEDAEKVLEALEPHANLEHFYISGYKGVQFPFWMRDHILNNVVDLSLSDCHNCSHLPPLSLLASLRTLSLSRISRVMYIDDTFQGAGIIRGFPYLQNLTISDLPSLQRFSREDGRKLLPCLTSLDISKCPQLTLPRLPSVTELCVSDCNEVLLGSISNLISLTLLHVWDNNKLIYLPQCMLLNLASLNQLSIRSFSKLKCLPTELDGLSALETLDISCYTSVESSQLCQRGYNTSLALRS</sequence>
<organism evidence="2 3">
    <name type="scientific">Acer negundo</name>
    <name type="common">Box elder</name>
    <dbReference type="NCBI Taxonomy" id="4023"/>
    <lineage>
        <taxon>Eukaryota</taxon>
        <taxon>Viridiplantae</taxon>
        <taxon>Streptophyta</taxon>
        <taxon>Embryophyta</taxon>
        <taxon>Tracheophyta</taxon>
        <taxon>Spermatophyta</taxon>
        <taxon>Magnoliopsida</taxon>
        <taxon>eudicotyledons</taxon>
        <taxon>Gunneridae</taxon>
        <taxon>Pentapetalae</taxon>
        <taxon>rosids</taxon>
        <taxon>malvids</taxon>
        <taxon>Sapindales</taxon>
        <taxon>Sapindaceae</taxon>
        <taxon>Hippocastanoideae</taxon>
        <taxon>Acereae</taxon>
        <taxon>Acer</taxon>
    </lineage>
</organism>
<dbReference type="PANTHER" id="PTHR47186">
    <property type="entry name" value="LEUCINE-RICH REPEAT-CONTAINING PROTEIN 57"/>
    <property type="match status" value="1"/>
</dbReference>
<dbReference type="AlphaFoldDB" id="A0AAD5P536"/>
<protein>
    <recommendedName>
        <fullName evidence="1">R13L1/DRL21-like LRR repeat region domain-containing protein</fullName>
    </recommendedName>
</protein>
<comment type="caution">
    <text evidence="2">The sequence shown here is derived from an EMBL/GenBank/DDBJ whole genome shotgun (WGS) entry which is preliminary data.</text>
</comment>
<name>A0AAD5P536_ACENE</name>
<dbReference type="Gene3D" id="3.80.10.10">
    <property type="entry name" value="Ribonuclease Inhibitor"/>
    <property type="match status" value="3"/>
</dbReference>
<evidence type="ECO:0000259" key="1">
    <source>
        <dbReference type="Pfam" id="PF25019"/>
    </source>
</evidence>
<dbReference type="InterPro" id="IPR056789">
    <property type="entry name" value="LRR_R13L1-DRL21"/>
</dbReference>
<evidence type="ECO:0000313" key="2">
    <source>
        <dbReference type="EMBL" id="KAI9198109.1"/>
    </source>
</evidence>
<dbReference type="InterPro" id="IPR032675">
    <property type="entry name" value="LRR_dom_sf"/>
</dbReference>
<dbReference type="Pfam" id="PF25019">
    <property type="entry name" value="LRR_R13L1-DRL21"/>
    <property type="match status" value="1"/>
</dbReference>
<dbReference type="Proteomes" id="UP001064489">
    <property type="component" value="Chromosome 13"/>
</dbReference>
<keyword evidence="3" id="KW-1185">Reference proteome</keyword>
<feature type="domain" description="R13L1/DRL21-like LRR repeat region" evidence="1">
    <location>
        <begin position="234"/>
        <end position="359"/>
    </location>
</feature>
<dbReference type="EMBL" id="JAJSOW010000002">
    <property type="protein sequence ID" value="KAI9198109.1"/>
    <property type="molecule type" value="Genomic_DNA"/>
</dbReference>
<accession>A0AAD5P536</accession>
<dbReference type="SUPFAM" id="SSF52047">
    <property type="entry name" value="RNI-like"/>
    <property type="match status" value="1"/>
</dbReference>
<gene>
    <name evidence="2" type="ORF">LWI28_010359</name>
</gene>
<proteinExistence type="predicted"/>
<evidence type="ECO:0000313" key="3">
    <source>
        <dbReference type="Proteomes" id="UP001064489"/>
    </source>
</evidence>
<dbReference type="PANTHER" id="PTHR47186:SF3">
    <property type="entry name" value="OS09G0267800 PROTEIN"/>
    <property type="match status" value="1"/>
</dbReference>
<reference evidence="2 3" key="1">
    <citation type="journal article" date="2022" name="Plant J.">
        <title>Strategies of tolerance reflected in two North American maple genomes.</title>
        <authorList>
            <person name="McEvoy S.L."/>
            <person name="Sezen U.U."/>
            <person name="Trouern-Trend A."/>
            <person name="McMahon S.M."/>
            <person name="Schaberg P.G."/>
            <person name="Yang J."/>
            <person name="Wegrzyn J.L."/>
            <person name="Swenson N.G."/>
        </authorList>
    </citation>
    <scope>NUCLEOTIDE SEQUENCE [LARGE SCALE GENOMIC DNA]</scope>
    <source>
        <strain evidence="2">91603</strain>
    </source>
</reference>
<dbReference type="SUPFAM" id="SSF52058">
    <property type="entry name" value="L domain-like"/>
    <property type="match status" value="1"/>
</dbReference>